<keyword evidence="5" id="KW-1185">Reference proteome</keyword>
<evidence type="ECO:0008006" key="6">
    <source>
        <dbReference type="Google" id="ProtNLM"/>
    </source>
</evidence>
<name>A0ABS4UPJ5_9ACTN</name>
<dbReference type="RefSeq" id="WP_209696500.1">
    <property type="nucleotide sequence ID" value="NZ_BAAAVU010000001.1"/>
</dbReference>
<sequence>MRRLLLLLTATVFLLTGTAWAATPTDPRITGAVAAWAVRPLYVDPDYTSIADQQEIVKVLAEAKVPVYVAVVPTGAWFPERGDTALLAGRLAVANHKPGVYVVMDGDRTYGVAHELAADAPSWTYSTGKQSLSGQLADYLHGVEQDKSSTPEPARTTPTPTPAPESGSPGTEDRFTVGKALANGAGGTVFGMVGGGILGGIVLLVAAIATPRRRKGRS</sequence>
<evidence type="ECO:0000313" key="4">
    <source>
        <dbReference type="EMBL" id="MBP2353556.1"/>
    </source>
</evidence>
<keyword evidence="3" id="KW-0732">Signal</keyword>
<feature type="signal peptide" evidence="3">
    <location>
        <begin position="1"/>
        <end position="21"/>
    </location>
</feature>
<reference evidence="4 5" key="1">
    <citation type="submission" date="2021-03" db="EMBL/GenBank/DDBJ databases">
        <title>Sequencing the genomes of 1000 actinobacteria strains.</title>
        <authorList>
            <person name="Klenk H.-P."/>
        </authorList>
    </citation>
    <scope>NUCLEOTIDE SEQUENCE [LARGE SCALE GENOMIC DNA]</scope>
    <source>
        <strain evidence="4 5">DSM 18824</strain>
    </source>
</reference>
<proteinExistence type="predicted"/>
<feature type="region of interest" description="Disordered" evidence="1">
    <location>
        <begin position="144"/>
        <end position="175"/>
    </location>
</feature>
<evidence type="ECO:0000256" key="1">
    <source>
        <dbReference type="SAM" id="MobiDB-lite"/>
    </source>
</evidence>
<dbReference type="Proteomes" id="UP000755585">
    <property type="component" value="Unassembled WGS sequence"/>
</dbReference>
<evidence type="ECO:0000256" key="2">
    <source>
        <dbReference type="SAM" id="Phobius"/>
    </source>
</evidence>
<gene>
    <name evidence="4" type="ORF">JOF29_004666</name>
</gene>
<evidence type="ECO:0000313" key="5">
    <source>
        <dbReference type="Proteomes" id="UP000755585"/>
    </source>
</evidence>
<feature type="compositionally biased region" description="Low complexity" evidence="1">
    <location>
        <begin position="150"/>
        <end position="170"/>
    </location>
</feature>
<keyword evidence="2" id="KW-0812">Transmembrane</keyword>
<comment type="caution">
    <text evidence="4">The sequence shown here is derived from an EMBL/GenBank/DDBJ whole genome shotgun (WGS) entry which is preliminary data.</text>
</comment>
<accession>A0ABS4UPJ5</accession>
<dbReference type="EMBL" id="JAGINT010000002">
    <property type="protein sequence ID" value="MBP2353556.1"/>
    <property type="molecule type" value="Genomic_DNA"/>
</dbReference>
<feature type="chain" id="PRO_5047526793" description="TPM domain-containing protein" evidence="3">
    <location>
        <begin position="22"/>
        <end position="218"/>
    </location>
</feature>
<organism evidence="4 5">
    <name type="scientific">Kribbella aluminosa</name>
    <dbReference type="NCBI Taxonomy" id="416017"/>
    <lineage>
        <taxon>Bacteria</taxon>
        <taxon>Bacillati</taxon>
        <taxon>Actinomycetota</taxon>
        <taxon>Actinomycetes</taxon>
        <taxon>Propionibacteriales</taxon>
        <taxon>Kribbellaceae</taxon>
        <taxon>Kribbella</taxon>
    </lineage>
</organism>
<keyword evidence="2" id="KW-1133">Transmembrane helix</keyword>
<feature type="transmembrane region" description="Helical" evidence="2">
    <location>
        <begin position="189"/>
        <end position="209"/>
    </location>
</feature>
<evidence type="ECO:0000256" key="3">
    <source>
        <dbReference type="SAM" id="SignalP"/>
    </source>
</evidence>
<keyword evidence="2" id="KW-0472">Membrane</keyword>
<protein>
    <recommendedName>
        <fullName evidence="6">TPM domain-containing protein</fullName>
    </recommendedName>
</protein>